<keyword evidence="5" id="KW-1185">Reference proteome</keyword>
<evidence type="ECO:0000313" key="5">
    <source>
        <dbReference type="Proteomes" id="UP000189933"/>
    </source>
</evidence>
<dbReference type="PANTHER" id="PTHR43693:SF1">
    <property type="entry name" value="PROTEIN PHOSPHATASE CHEZ"/>
    <property type="match status" value="1"/>
</dbReference>
<dbReference type="GO" id="GO:0006935">
    <property type="term" value="P:chemotaxis"/>
    <property type="evidence" value="ECO:0007669"/>
    <property type="project" value="UniProtKB-KW"/>
</dbReference>
<proteinExistence type="predicted"/>
<name>A0A1T4QKW9_9FIRM</name>
<protein>
    <submittedName>
        <fullName evidence="4">Chemotaxis protein CheC</fullName>
    </submittedName>
</protein>
<evidence type="ECO:0000259" key="3">
    <source>
        <dbReference type="Pfam" id="PF04509"/>
    </source>
</evidence>
<dbReference type="OrthoDB" id="9812187at2"/>
<dbReference type="CDD" id="cd17905">
    <property type="entry name" value="CheC-like"/>
    <property type="match status" value="1"/>
</dbReference>
<accession>A0A1T4QKW9</accession>
<dbReference type="GO" id="GO:0016787">
    <property type="term" value="F:hydrolase activity"/>
    <property type="evidence" value="ECO:0007669"/>
    <property type="project" value="UniProtKB-KW"/>
</dbReference>
<dbReference type="PANTHER" id="PTHR43693">
    <property type="entry name" value="PROTEIN PHOSPHATASE CHEZ"/>
    <property type="match status" value="1"/>
</dbReference>
<dbReference type="AlphaFoldDB" id="A0A1T4QKW9"/>
<gene>
    <name evidence="4" type="ORF">SAMN02745885_01692</name>
</gene>
<dbReference type="SUPFAM" id="SSF103039">
    <property type="entry name" value="CheC-like"/>
    <property type="match status" value="1"/>
</dbReference>
<dbReference type="Gene3D" id="3.40.1550.10">
    <property type="entry name" value="CheC-like"/>
    <property type="match status" value="1"/>
</dbReference>
<dbReference type="InterPro" id="IPR028976">
    <property type="entry name" value="CheC-like_sf"/>
</dbReference>
<dbReference type="RefSeq" id="WP_078665735.1">
    <property type="nucleotide sequence ID" value="NZ_FUXM01000019.1"/>
</dbReference>
<dbReference type="EMBL" id="FUXM01000019">
    <property type="protein sequence ID" value="SKA03908.1"/>
    <property type="molecule type" value="Genomic_DNA"/>
</dbReference>
<dbReference type="Proteomes" id="UP000189933">
    <property type="component" value="Unassembled WGS sequence"/>
</dbReference>
<dbReference type="Pfam" id="PF04509">
    <property type="entry name" value="CheC"/>
    <property type="match status" value="1"/>
</dbReference>
<keyword evidence="2" id="KW-0378">Hydrolase</keyword>
<organism evidence="4 5">
    <name type="scientific">Carboxydocella sporoproducens DSM 16521</name>
    <dbReference type="NCBI Taxonomy" id="1121270"/>
    <lineage>
        <taxon>Bacteria</taxon>
        <taxon>Bacillati</taxon>
        <taxon>Bacillota</taxon>
        <taxon>Clostridia</taxon>
        <taxon>Eubacteriales</taxon>
        <taxon>Clostridiales Family XVI. Incertae Sedis</taxon>
        <taxon>Carboxydocella</taxon>
    </lineage>
</organism>
<dbReference type="InterPro" id="IPR007597">
    <property type="entry name" value="CheC"/>
</dbReference>
<feature type="domain" description="CheC-like protein" evidence="3">
    <location>
        <begin position="100"/>
        <end position="137"/>
    </location>
</feature>
<keyword evidence="1" id="KW-0145">Chemotaxis</keyword>
<sequence>MQLEKLEQAIKDALQNSGQVFSEMLGLEVRIISPRLDLLNLKEVLSWAGGPETVGLGLYQAVTGNISGHLLLFFEEGQGFRLADFLLMQPPGTTRELGEMERSALAELSNVTGSFFMNALADMTGLEIVPSTPAVVYEMLGAIFSDIVADLSLSGNQALVVETEFHVGEQEMKGHFFFMPNPESLQILLAHL</sequence>
<evidence type="ECO:0000256" key="1">
    <source>
        <dbReference type="ARBA" id="ARBA00022500"/>
    </source>
</evidence>
<evidence type="ECO:0000313" key="4">
    <source>
        <dbReference type="EMBL" id="SKA03908.1"/>
    </source>
</evidence>
<dbReference type="InterPro" id="IPR050992">
    <property type="entry name" value="CheZ_family_phosphatases"/>
</dbReference>
<evidence type="ECO:0000256" key="2">
    <source>
        <dbReference type="ARBA" id="ARBA00022801"/>
    </source>
</evidence>
<reference evidence="5" key="1">
    <citation type="submission" date="2017-02" db="EMBL/GenBank/DDBJ databases">
        <authorList>
            <person name="Varghese N."/>
            <person name="Submissions S."/>
        </authorList>
    </citation>
    <scope>NUCLEOTIDE SEQUENCE [LARGE SCALE GENOMIC DNA]</scope>
    <source>
        <strain evidence="5">DSM 16521</strain>
    </source>
</reference>